<dbReference type="Pfam" id="PF01171">
    <property type="entry name" value="ATP_bind_3"/>
    <property type="match status" value="1"/>
</dbReference>
<feature type="binding site" evidence="8">
    <location>
        <begin position="25"/>
        <end position="30"/>
    </location>
    <ligand>
        <name>ATP</name>
        <dbReference type="ChEBI" id="CHEBI:30616"/>
    </ligand>
</feature>
<dbReference type="CDD" id="cd01992">
    <property type="entry name" value="TilS_N"/>
    <property type="match status" value="1"/>
</dbReference>
<evidence type="ECO:0000256" key="1">
    <source>
        <dbReference type="ARBA" id="ARBA00004496"/>
    </source>
</evidence>
<dbReference type="EC" id="6.3.4.19" evidence="8"/>
<dbReference type="InterPro" id="IPR011063">
    <property type="entry name" value="TilS/TtcA_N"/>
</dbReference>
<organism evidence="10 11">
    <name type="scientific">Vibrio scophthalmi</name>
    <dbReference type="NCBI Taxonomy" id="45658"/>
    <lineage>
        <taxon>Bacteria</taxon>
        <taxon>Pseudomonadati</taxon>
        <taxon>Pseudomonadota</taxon>
        <taxon>Gammaproteobacteria</taxon>
        <taxon>Vibrionales</taxon>
        <taxon>Vibrionaceae</taxon>
        <taxon>Vibrio</taxon>
    </lineage>
</organism>
<evidence type="ECO:0000256" key="6">
    <source>
        <dbReference type="ARBA" id="ARBA00022840"/>
    </source>
</evidence>
<keyword evidence="11" id="KW-1185">Reference proteome</keyword>
<dbReference type="GeneID" id="96872888"/>
<evidence type="ECO:0000259" key="9">
    <source>
        <dbReference type="SMART" id="SM00977"/>
    </source>
</evidence>
<dbReference type="EMBL" id="CP016414">
    <property type="protein sequence ID" value="ANU37224.1"/>
    <property type="molecule type" value="Genomic_DNA"/>
</dbReference>
<evidence type="ECO:0000256" key="4">
    <source>
        <dbReference type="ARBA" id="ARBA00022694"/>
    </source>
</evidence>
<evidence type="ECO:0000256" key="7">
    <source>
        <dbReference type="ARBA" id="ARBA00048539"/>
    </source>
</evidence>
<comment type="subcellular location">
    <subcellularLocation>
        <location evidence="1 8">Cytoplasm</location>
    </subcellularLocation>
</comment>
<comment type="function">
    <text evidence="8">Ligates lysine onto the cytidine present at position 34 of the AUA codon-specific tRNA(Ile) that contains the anticodon CAU, in an ATP-dependent manner. Cytidine is converted to lysidine, thus changing the amino acid specificity of the tRNA from methionine to isoleucine.</text>
</comment>
<accession>A0A1C7FCX7</accession>
<dbReference type="InterPro" id="IPR015262">
    <property type="entry name" value="tRNA_Ile_lys_synt_subst-bd"/>
</dbReference>
<evidence type="ECO:0000313" key="11">
    <source>
        <dbReference type="Proteomes" id="UP000092528"/>
    </source>
</evidence>
<evidence type="ECO:0000313" key="10">
    <source>
        <dbReference type="EMBL" id="ANU37224.1"/>
    </source>
</evidence>
<dbReference type="GO" id="GO:0005737">
    <property type="term" value="C:cytoplasm"/>
    <property type="evidence" value="ECO:0007669"/>
    <property type="project" value="UniProtKB-SubCell"/>
</dbReference>
<dbReference type="NCBIfam" id="TIGR02433">
    <property type="entry name" value="lysidine_TilS_C"/>
    <property type="match status" value="1"/>
</dbReference>
<dbReference type="InterPro" id="IPR012796">
    <property type="entry name" value="Lysidine-tRNA-synth_C"/>
</dbReference>
<dbReference type="Pfam" id="PF11734">
    <property type="entry name" value="TilS_C"/>
    <property type="match status" value="1"/>
</dbReference>
<reference evidence="10 11" key="1">
    <citation type="submission" date="2016-07" db="EMBL/GenBank/DDBJ databases">
        <title>Genome sequencing of Vibrio scophthalmi strain VS-05, an isolated from Paralichthys olivaceus.</title>
        <authorList>
            <person name="Han H.-J."/>
        </authorList>
    </citation>
    <scope>NUCLEOTIDE SEQUENCE [LARGE SCALE GENOMIC DNA]</scope>
    <source>
        <strain evidence="10 11">VS-05</strain>
    </source>
</reference>
<comment type="catalytic activity">
    <reaction evidence="7 8">
        <text>cytidine(34) in tRNA(Ile2) + L-lysine + ATP = lysidine(34) in tRNA(Ile2) + AMP + diphosphate + H(+)</text>
        <dbReference type="Rhea" id="RHEA:43744"/>
        <dbReference type="Rhea" id="RHEA-COMP:10625"/>
        <dbReference type="Rhea" id="RHEA-COMP:10670"/>
        <dbReference type="ChEBI" id="CHEBI:15378"/>
        <dbReference type="ChEBI" id="CHEBI:30616"/>
        <dbReference type="ChEBI" id="CHEBI:32551"/>
        <dbReference type="ChEBI" id="CHEBI:33019"/>
        <dbReference type="ChEBI" id="CHEBI:82748"/>
        <dbReference type="ChEBI" id="CHEBI:83665"/>
        <dbReference type="ChEBI" id="CHEBI:456215"/>
        <dbReference type="EC" id="6.3.4.19"/>
    </reaction>
</comment>
<dbReference type="InterPro" id="IPR012094">
    <property type="entry name" value="tRNA_Ile_lys_synt"/>
</dbReference>
<keyword evidence="5 8" id="KW-0547">Nucleotide-binding</keyword>
<name>A0A1C7FCX7_9VIBR</name>
<keyword evidence="3 8" id="KW-0436">Ligase</keyword>
<dbReference type="AlphaFoldDB" id="A0A1C7FCX7"/>
<dbReference type="GO" id="GO:0005524">
    <property type="term" value="F:ATP binding"/>
    <property type="evidence" value="ECO:0007669"/>
    <property type="project" value="UniProtKB-UniRule"/>
</dbReference>
<dbReference type="STRING" id="45658.VSVS12_00882"/>
<dbReference type="InterPro" id="IPR012795">
    <property type="entry name" value="tRNA_Ile_lys_synt_N"/>
</dbReference>
<dbReference type="PATRIC" id="fig|45658.7.peg.2095"/>
<dbReference type="NCBIfam" id="TIGR02432">
    <property type="entry name" value="lysidine_TilS_N"/>
    <property type="match status" value="1"/>
</dbReference>
<protein>
    <recommendedName>
        <fullName evidence="8">tRNA(Ile)-lysidine synthase</fullName>
        <ecNumber evidence="8">6.3.4.19</ecNumber>
    </recommendedName>
    <alternativeName>
        <fullName evidence="8">tRNA(Ile)-2-lysyl-cytidine synthase</fullName>
    </alternativeName>
    <alternativeName>
        <fullName evidence="8">tRNA(Ile)-lysidine synthetase</fullName>
    </alternativeName>
</protein>
<evidence type="ECO:0000256" key="3">
    <source>
        <dbReference type="ARBA" id="ARBA00022598"/>
    </source>
</evidence>
<dbReference type="InterPro" id="IPR014729">
    <property type="entry name" value="Rossmann-like_a/b/a_fold"/>
</dbReference>
<proteinExistence type="inferred from homology"/>
<dbReference type="GO" id="GO:0006400">
    <property type="term" value="P:tRNA modification"/>
    <property type="evidence" value="ECO:0007669"/>
    <property type="project" value="UniProtKB-UniRule"/>
</dbReference>
<evidence type="ECO:0000256" key="5">
    <source>
        <dbReference type="ARBA" id="ARBA00022741"/>
    </source>
</evidence>
<dbReference type="SUPFAM" id="SSF82829">
    <property type="entry name" value="MesJ substrate recognition domain-like"/>
    <property type="match status" value="1"/>
</dbReference>
<dbReference type="Gene3D" id="3.40.50.620">
    <property type="entry name" value="HUPs"/>
    <property type="match status" value="1"/>
</dbReference>
<gene>
    <name evidence="8 10" type="primary">tilS</name>
    <name evidence="10" type="ORF">VSVS05_02120</name>
</gene>
<dbReference type="PANTHER" id="PTHR43033:SF1">
    <property type="entry name" value="TRNA(ILE)-LYSIDINE SYNTHASE-RELATED"/>
    <property type="match status" value="1"/>
</dbReference>
<dbReference type="HAMAP" id="MF_01161">
    <property type="entry name" value="tRNA_Ile_lys_synt"/>
    <property type="match status" value="1"/>
</dbReference>
<dbReference type="Gene3D" id="1.20.59.20">
    <property type="match status" value="1"/>
</dbReference>
<dbReference type="RefSeq" id="WP_065545642.1">
    <property type="nucleotide sequence ID" value="NZ_CP016414.1"/>
</dbReference>
<dbReference type="SUPFAM" id="SSF52402">
    <property type="entry name" value="Adenine nucleotide alpha hydrolases-like"/>
    <property type="match status" value="1"/>
</dbReference>
<sequence>MDSLYAIFSQSLQQQQPNKIVLALSGGVDSRLLLALLSRYQQTHGVVCIAVHVHHGLSENADQWALQCQQWSQQAGIKCVVEQVQLDHSGKSLEECAREVRYQALSQHVEQGDILITGQHSDDQLETFLLALKRGSGPKGLSAMAQVMPWRNGLIVRPLLTVPRTEIERVAQQLQLQWVEDESNQDTRFDRNFIRHQITPVLKQRWPHIHSAVQRSAELCAEQEALLVELLTEQFESALASDGSLSIATLESKSERVRMQLLRMWFAEAQLRMPSRDHLALIWQQVALATDDANPILNLGQIQIRRFAQCLYQVLPAEEISHWQAPLYVDQCLILPDGVGELRLSASPMGELALTEQQVSQLSISFNPEGLTAHPVGRGHSRKLKKLFQEYGVPSWLRRRTPILLCGDEVVAVLGLFNCKPFAGKGYKLDWRAKAR</sequence>
<feature type="domain" description="Lysidine-tRNA(Ile) synthetase C-terminal" evidence="9">
    <location>
        <begin position="362"/>
        <end position="431"/>
    </location>
</feature>
<dbReference type="SMART" id="SM00977">
    <property type="entry name" value="TilS_C"/>
    <property type="match status" value="1"/>
</dbReference>
<keyword evidence="4 8" id="KW-0819">tRNA processing</keyword>
<dbReference type="Proteomes" id="UP000092528">
    <property type="component" value="Chromosome 1"/>
</dbReference>
<dbReference type="SUPFAM" id="SSF56037">
    <property type="entry name" value="PheT/TilS domain"/>
    <property type="match status" value="1"/>
</dbReference>
<comment type="similarity">
    <text evidence="8">Belongs to the tRNA(Ile)-lysidine synthase family.</text>
</comment>
<dbReference type="Pfam" id="PF09179">
    <property type="entry name" value="TilS"/>
    <property type="match status" value="1"/>
</dbReference>
<comment type="domain">
    <text evidence="8">The N-terminal region contains the highly conserved SGGXDS motif, predicted to be a P-loop motif involved in ATP binding.</text>
</comment>
<evidence type="ECO:0000256" key="8">
    <source>
        <dbReference type="HAMAP-Rule" id="MF_01161"/>
    </source>
</evidence>
<keyword evidence="2 8" id="KW-0963">Cytoplasm</keyword>
<dbReference type="GO" id="GO:0032267">
    <property type="term" value="F:tRNA(Ile)-lysidine synthase activity"/>
    <property type="evidence" value="ECO:0007669"/>
    <property type="project" value="UniProtKB-EC"/>
</dbReference>
<keyword evidence="6 8" id="KW-0067">ATP-binding</keyword>
<dbReference type="PANTHER" id="PTHR43033">
    <property type="entry name" value="TRNA(ILE)-LYSIDINE SYNTHASE-RELATED"/>
    <property type="match status" value="1"/>
</dbReference>
<evidence type="ECO:0000256" key="2">
    <source>
        <dbReference type="ARBA" id="ARBA00022490"/>
    </source>
</evidence>